<dbReference type="PROSITE" id="PS51756">
    <property type="entry name" value="LXG"/>
    <property type="match status" value="1"/>
</dbReference>
<protein>
    <recommendedName>
        <fullName evidence="3">LXG domain-containing protein</fullName>
    </recommendedName>
</protein>
<evidence type="ECO:0000256" key="1">
    <source>
        <dbReference type="ARBA" id="ARBA00034117"/>
    </source>
</evidence>
<name>A0ABZ2T955_9ENTE</name>
<evidence type="ECO:0000259" key="3">
    <source>
        <dbReference type="PROSITE" id="PS51756"/>
    </source>
</evidence>
<dbReference type="InterPro" id="IPR057938">
    <property type="entry name" value="TreTu_C"/>
</dbReference>
<feature type="compositionally biased region" description="Polar residues" evidence="2">
    <location>
        <begin position="333"/>
        <end position="349"/>
    </location>
</feature>
<dbReference type="Proteomes" id="UP000195080">
    <property type="component" value="Chromosome"/>
</dbReference>
<sequence length="451" mass="50203">MQQSVQSFLSAPLSSKAYDSAKNYFMVAYTPICQSIIMTGEALTNAHKKFLSEYQATVGGGDIDEDKIQAEIDGYQELLRSLDDLIRTAKTSRPDLEQRSMRAYEAMQKRQEKLEKLRTYSALSASFFSEYESSQQELTNGLAQVKNCTAWNASTGTFDISKLNMNWAKDISTRWKNREVAKATQKEEAFNNNLKKLEGYTIYAWPYEDPVTGEVTVNWFIDKDGRRLDNSELQNFLEQHGTELDPSYYHIVDWKKIRDLENDALRRGETYITGQKYEGLSKGSMQLSGYISTGYAFAQDSGLYDLAMIAGLSYAGAKTKVSSPKKASGAGGTNKNVVSTLPEDGNSTVGRWMSNDEYNKMIDTGKVQMSPSGNRTYVASPTSKDAFPSAPNGSIYSEFDVAKNSLYPAGNENWSQIPGPDSLIDRLNQKKGLPAITEMPDALNIKNLGGK</sequence>
<gene>
    <name evidence="4" type="ORF">A5866_001738</name>
</gene>
<keyword evidence="5" id="KW-1185">Reference proteome</keyword>
<dbReference type="EMBL" id="CP147248">
    <property type="protein sequence ID" value="WYJ86654.1"/>
    <property type="molecule type" value="Genomic_DNA"/>
</dbReference>
<feature type="domain" description="LXG" evidence="3">
    <location>
        <begin position="1"/>
        <end position="188"/>
    </location>
</feature>
<feature type="region of interest" description="Disordered" evidence="2">
    <location>
        <begin position="323"/>
        <end position="350"/>
    </location>
</feature>
<evidence type="ECO:0000256" key="2">
    <source>
        <dbReference type="SAM" id="MobiDB-lite"/>
    </source>
</evidence>
<accession>A0ABZ2T955</accession>
<proteinExistence type="inferred from homology"/>
<dbReference type="InterPro" id="IPR006829">
    <property type="entry name" value="LXG_dom"/>
</dbReference>
<evidence type="ECO:0000313" key="5">
    <source>
        <dbReference type="Proteomes" id="UP000195080"/>
    </source>
</evidence>
<reference evidence="5" key="1">
    <citation type="submission" date="2017-05" db="EMBL/GenBank/DDBJ databases">
        <title>The Genome Sequence of EEnterococcus faecalis 9F2_4866.</title>
        <authorList>
            <consortium name="The Broad Institute Genomics Platform"/>
            <consortium name="The Broad Institute Genomic Center for Infectious Diseases"/>
            <person name="Earl A."/>
            <person name="Manson A."/>
            <person name="Schwartman J."/>
            <person name="Gilmore M."/>
            <person name="Abouelleil A."/>
            <person name="Cao P."/>
            <person name="Chapman S."/>
            <person name="Cusick C."/>
            <person name="Shea T."/>
            <person name="Young S."/>
            <person name="Neafsey D."/>
            <person name="Nusbaum C."/>
            <person name="Birren B."/>
        </authorList>
    </citation>
    <scope>NUCLEOTIDE SEQUENCE [LARGE SCALE GENOMIC DNA]</scope>
    <source>
        <strain evidence="5">12C11_DIV0727</strain>
    </source>
</reference>
<evidence type="ECO:0000313" key="4">
    <source>
        <dbReference type="EMBL" id="WYJ86654.1"/>
    </source>
</evidence>
<dbReference type="Pfam" id="PF04740">
    <property type="entry name" value="LXG"/>
    <property type="match status" value="1"/>
</dbReference>
<organism evidence="4 5">
    <name type="scientific">Candidatus Enterococcus lemimoniae</name>
    <dbReference type="NCBI Taxonomy" id="1834167"/>
    <lineage>
        <taxon>Bacteria</taxon>
        <taxon>Bacillati</taxon>
        <taxon>Bacillota</taxon>
        <taxon>Bacilli</taxon>
        <taxon>Lactobacillales</taxon>
        <taxon>Enterococcaceae</taxon>
        <taxon>Enterococcus</taxon>
    </lineage>
</organism>
<comment type="similarity">
    <text evidence="1">In the N-terminal section; belongs to the LXG family.</text>
</comment>
<dbReference type="Pfam" id="PF24691">
    <property type="entry name" value="TreTu_C"/>
    <property type="match status" value="1"/>
</dbReference>